<accession>A0ABU0BEJ9</accession>
<dbReference type="RefSeq" id="WP_307020896.1">
    <property type="nucleotide sequence ID" value="NZ_JAUSUI010000006.1"/>
</dbReference>
<evidence type="ECO:0000259" key="4">
    <source>
        <dbReference type="Pfam" id="PF02974"/>
    </source>
</evidence>
<evidence type="ECO:0000313" key="5">
    <source>
        <dbReference type="EMBL" id="MDQ0304039.1"/>
    </source>
</evidence>
<organism evidence="5 6">
    <name type="scientific">Ancylobacter polymorphus</name>
    <dbReference type="NCBI Taxonomy" id="223390"/>
    <lineage>
        <taxon>Bacteria</taxon>
        <taxon>Pseudomonadati</taxon>
        <taxon>Pseudomonadota</taxon>
        <taxon>Alphaproteobacteria</taxon>
        <taxon>Hyphomicrobiales</taxon>
        <taxon>Xanthobacteraceae</taxon>
        <taxon>Ancylobacter</taxon>
    </lineage>
</organism>
<feature type="chain" id="PRO_5047296669" description="Alkaline proteinase inhibitor/ Outer membrane lipoprotein Omp19 domain-containing protein" evidence="3">
    <location>
        <begin position="34"/>
        <end position="247"/>
    </location>
</feature>
<gene>
    <name evidence="5" type="ORF">J2S75_003075</name>
</gene>
<dbReference type="SUPFAM" id="SSF50882">
    <property type="entry name" value="beta-Barrel protease inhibitors"/>
    <property type="match status" value="2"/>
</dbReference>
<sequence>MPAPRRLARCRPRVGAGALALAVALAVAAPARAQESDIPAPASLAADYRLTNADGDRMCLLTLSEKPQGRARSPARFEVALDRQACAGAILFSVDIASWSPGPGNAIRLQGPDGALVAEFTEGVGGTWEALREGDGVYFLVNPRLADPALHAADLVGVWDMAEQAGKPLCRLELTDAEAGGGTFRARLAAGCPARLVALAPDRWRLDGGSLVLLTARGEGLRFAAQEDGGWEKVPPEEGKPLLLSRP</sequence>
<proteinExistence type="predicted"/>
<evidence type="ECO:0000256" key="2">
    <source>
        <dbReference type="SAM" id="MobiDB-lite"/>
    </source>
</evidence>
<evidence type="ECO:0000256" key="1">
    <source>
        <dbReference type="ARBA" id="ARBA00022729"/>
    </source>
</evidence>
<reference evidence="5 6" key="1">
    <citation type="submission" date="2023-07" db="EMBL/GenBank/DDBJ databases">
        <title>Genomic Encyclopedia of Type Strains, Phase IV (KMG-IV): sequencing the most valuable type-strain genomes for metagenomic binning, comparative biology and taxonomic classification.</title>
        <authorList>
            <person name="Goeker M."/>
        </authorList>
    </citation>
    <scope>NUCLEOTIDE SEQUENCE [LARGE SCALE GENOMIC DNA]</scope>
    <source>
        <strain evidence="5 6">DSM 2457</strain>
    </source>
</reference>
<evidence type="ECO:0000313" key="6">
    <source>
        <dbReference type="Proteomes" id="UP001224682"/>
    </source>
</evidence>
<dbReference type="Pfam" id="PF02974">
    <property type="entry name" value="Inh"/>
    <property type="match status" value="2"/>
</dbReference>
<dbReference type="InterPro" id="IPR016085">
    <property type="entry name" value="Protease_inh_B-barrel_dom"/>
</dbReference>
<dbReference type="InterPro" id="IPR021140">
    <property type="entry name" value="Inh/Omp19"/>
</dbReference>
<dbReference type="EMBL" id="JAUSUI010000006">
    <property type="protein sequence ID" value="MDQ0304039.1"/>
    <property type="molecule type" value="Genomic_DNA"/>
</dbReference>
<feature type="region of interest" description="Disordered" evidence="2">
    <location>
        <begin position="228"/>
        <end position="247"/>
    </location>
</feature>
<feature type="domain" description="Alkaline proteinase inhibitor/ Outer membrane lipoprotein Omp19" evidence="4">
    <location>
        <begin position="40"/>
        <end position="134"/>
    </location>
</feature>
<dbReference type="Gene3D" id="2.40.128.10">
    <property type="match status" value="2"/>
</dbReference>
<feature type="compositionally biased region" description="Basic and acidic residues" evidence="2">
    <location>
        <begin position="230"/>
        <end position="240"/>
    </location>
</feature>
<keyword evidence="6" id="KW-1185">Reference proteome</keyword>
<dbReference type="Proteomes" id="UP001224682">
    <property type="component" value="Unassembled WGS sequence"/>
</dbReference>
<protein>
    <recommendedName>
        <fullName evidence="4">Alkaline proteinase inhibitor/ Outer membrane lipoprotein Omp19 domain-containing protein</fullName>
    </recommendedName>
</protein>
<evidence type="ECO:0000256" key="3">
    <source>
        <dbReference type="SAM" id="SignalP"/>
    </source>
</evidence>
<comment type="caution">
    <text evidence="5">The sequence shown here is derived from an EMBL/GenBank/DDBJ whole genome shotgun (WGS) entry which is preliminary data.</text>
</comment>
<feature type="domain" description="Alkaline proteinase inhibitor/ Outer membrane lipoprotein Omp19" evidence="4">
    <location>
        <begin position="151"/>
        <end position="246"/>
    </location>
</feature>
<keyword evidence="1 3" id="KW-0732">Signal</keyword>
<name>A0ABU0BEJ9_9HYPH</name>
<feature type="signal peptide" evidence="3">
    <location>
        <begin position="1"/>
        <end position="33"/>
    </location>
</feature>